<dbReference type="Pfam" id="PF13505">
    <property type="entry name" value="OMP_b-brl"/>
    <property type="match status" value="1"/>
</dbReference>
<proteinExistence type="predicted"/>
<keyword evidence="2 3" id="KW-0732">Signal</keyword>
<dbReference type="EMBL" id="SPUM01000069">
    <property type="protein sequence ID" value="TFW32032.1"/>
    <property type="molecule type" value="Genomic_DNA"/>
</dbReference>
<dbReference type="AlphaFoldDB" id="A0A4Y9T4N9"/>
<sequence>MKKIVFALAAIFATVGTAQAQNVAAAPAQKPLRFVVGLGGSFGGDELATVDYTNGISQKITAGNGVYLTAGADYRVSPEFSIQGTLNFHVNDTNASNGSVKFQRFPIEVLGYYHVNDQLRIGGGVRYTSSPKLSSSGVAAGLDVKFDDTTSGVVEGEYFWTPNFGMKVRYVNETFKAHGYKDTKANHFGISGNFYF</sequence>
<dbReference type="GO" id="GO:0009279">
    <property type="term" value="C:cell outer membrane"/>
    <property type="evidence" value="ECO:0007669"/>
    <property type="project" value="UniProtKB-SubCell"/>
</dbReference>
<name>A0A4Y9T4N9_9BURK</name>
<dbReference type="InterPro" id="IPR027385">
    <property type="entry name" value="Beta-barrel_OMP"/>
</dbReference>
<dbReference type="Proteomes" id="UP000297258">
    <property type="component" value="Unassembled WGS sequence"/>
</dbReference>
<evidence type="ECO:0000259" key="4">
    <source>
        <dbReference type="Pfam" id="PF13505"/>
    </source>
</evidence>
<reference evidence="5 6" key="1">
    <citation type="submission" date="2019-03" db="EMBL/GenBank/DDBJ databases">
        <title>Draft genome of Massilia hortus sp. nov., a novel bacterial species of the Oxalobacteraceae family.</title>
        <authorList>
            <person name="Peta V."/>
            <person name="Raths R."/>
            <person name="Bucking H."/>
        </authorList>
    </citation>
    <scope>NUCLEOTIDE SEQUENCE [LARGE SCALE GENOMIC DNA]</scope>
    <source>
        <strain evidence="5 6">ONC3</strain>
    </source>
</reference>
<accession>A0A4Y9T4N9</accession>
<evidence type="ECO:0000256" key="1">
    <source>
        <dbReference type="ARBA" id="ARBA00004442"/>
    </source>
</evidence>
<protein>
    <recommendedName>
        <fullName evidence="4">Outer membrane protein beta-barrel domain-containing protein</fullName>
    </recommendedName>
</protein>
<comment type="subcellular location">
    <subcellularLocation>
        <location evidence="1">Cell outer membrane</location>
    </subcellularLocation>
</comment>
<dbReference type="OrthoDB" id="5874203at2"/>
<evidence type="ECO:0000313" key="6">
    <source>
        <dbReference type="Proteomes" id="UP000297258"/>
    </source>
</evidence>
<evidence type="ECO:0000256" key="2">
    <source>
        <dbReference type="ARBA" id="ARBA00022729"/>
    </source>
</evidence>
<evidence type="ECO:0000256" key="3">
    <source>
        <dbReference type="SAM" id="SignalP"/>
    </source>
</evidence>
<gene>
    <name evidence="5" type="ORF">E4O92_11425</name>
</gene>
<feature type="domain" description="Outer membrane protein beta-barrel" evidence="4">
    <location>
        <begin position="11"/>
        <end position="194"/>
    </location>
</feature>
<dbReference type="SUPFAM" id="SSF56925">
    <property type="entry name" value="OMPA-like"/>
    <property type="match status" value="1"/>
</dbReference>
<organism evidence="5 6">
    <name type="scientific">Massilia horti</name>
    <dbReference type="NCBI Taxonomy" id="2562153"/>
    <lineage>
        <taxon>Bacteria</taxon>
        <taxon>Pseudomonadati</taxon>
        <taxon>Pseudomonadota</taxon>
        <taxon>Betaproteobacteria</taxon>
        <taxon>Burkholderiales</taxon>
        <taxon>Oxalobacteraceae</taxon>
        <taxon>Telluria group</taxon>
        <taxon>Massilia</taxon>
    </lineage>
</organism>
<feature type="signal peptide" evidence="3">
    <location>
        <begin position="1"/>
        <end position="20"/>
    </location>
</feature>
<dbReference type="RefSeq" id="WP_135189897.1">
    <property type="nucleotide sequence ID" value="NZ_SPUM01000069.1"/>
</dbReference>
<feature type="chain" id="PRO_5021252462" description="Outer membrane protein beta-barrel domain-containing protein" evidence="3">
    <location>
        <begin position="21"/>
        <end position="196"/>
    </location>
</feature>
<comment type="caution">
    <text evidence="5">The sequence shown here is derived from an EMBL/GenBank/DDBJ whole genome shotgun (WGS) entry which is preliminary data.</text>
</comment>
<evidence type="ECO:0000313" key="5">
    <source>
        <dbReference type="EMBL" id="TFW32032.1"/>
    </source>
</evidence>
<keyword evidence="6" id="KW-1185">Reference proteome</keyword>
<dbReference type="InterPro" id="IPR011250">
    <property type="entry name" value="OMP/PagP_B-barrel"/>
</dbReference>